<protein>
    <submittedName>
        <fullName evidence="1">Uncharacterized protein</fullName>
    </submittedName>
</protein>
<proteinExistence type="predicted"/>
<dbReference type="EMBL" id="CM042884">
    <property type="protein sequence ID" value="KAI4369167.1"/>
    <property type="molecule type" value="Genomic_DNA"/>
</dbReference>
<gene>
    <name evidence="1" type="ORF">MLD38_017647</name>
</gene>
<sequence length="770" mass="83230">MTRNHPFLLFLLLLLTLFSDAAHGFGSMGPISAAFGEDGFFCAIDASGRQTVICWSTKRAALVSPPASSSLVNIIPPMAALSGGEGFLCGILANTSFAHCWTNANPGKNLVPPAYRTTAYSHIAAGKAHVCGIRGSYYSDRDSGTVDCWDIVLRSSNYTARPGGSILMYDQSISNLVFRKVAAGEGFSCGIVREGGIVCWGPNATGLGISAVADSFTVLATGKGSLCGVLDNSSTVKCWGDNVLAVDQPPEMGFTSLTAGASYFCGIRKDNHEVECWGIYNSSQIPKGSGFSAIASSDFSVCGIREVDLVLDCWFTGTSPIPSYDPPLELCSPGLCTAGTCGAAEFSFNASILNEPGLSSLCLRGVLSICSPCGTNCSDGFFLSSPCTNNSDRVCSRCSLCQNTSCSTVCGLPLLRDMQQRHLREQRRLLLIAGCSASGFLILLICSFLMTWGKPVPTGGDAGKQFRFMSCLGKKDSKERTNDHEFPPPLASIPSVGLAQIFRLVELKDATNGFKEFNELGRGSYGFVYKAILPDGQPVAVKRANAATIIHSNSREFEMELEILCKLRHSNIVNLLGYCSEMGERILVYEFMQHGTLHDHLHGGLSPLNWTLRLRISMQAAKGLEYLHKEVSPPMVHRDVKTSNILLDSDLVARIADFGLIISSEKDLNDDMKADIYNFGIVLLEILSGRKAYDIDYSPPDIVEWAGPQIRKGRGAAIVDRNVTLPRNVEPLLKLADMAELAVREDPNERPTISEISSWLEQIVKDGLVY</sequence>
<dbReference type="Proteomes" id="UP001057402">
    <property type="component" value="Chromosome 5"/>
</dbReference>
<evidence type="ECO:0000313" key="1">
    <source>
        <dbReference type="EMBL" id="KAI4369167.1"/>
    </source>
</evidence>
<organism evidence="1 2">
    <name type="scientific">Melastoma candidum</name>
    <dbReference type="NCBI Taxonomy" id="119954"/>
    <lineage>
        <taxon>Eukaryota</taxon>
        <taxon>Viridiplantae</taxon>
        <taxon>Streptophyta</taxon>
        <taxon>Embryophyta</taxon>
        <taxon>Tracheophyta</taxon>
        <taxon>Spermatophyta</taxon>
        <taxon>Magnoliopsida</taxon>
        <taxon>eudicotyledons</taxon>
        <taxon>Gunneridae</taxon>
        <taxon>Pentapetalae</taxon>
        <taxon>rosids</taxon>
        <taxon>malvids</taxon>
        <taxon>Myrtales</taxon>
        <taxon>Melastomataceae</taxon>
        <taxon>Melastomatoideae</taxon>
        <taxon>Melastomateae</taxon>
        <taxon>Melastoma</taxon>
    </lineage>
</organism>
<accession>A0ACB9QSL8</accession>
<name>A0ACB9QSL8_9MYRT</name>
<keyword evidence="2" id="KW-1185">Reference proteome</keyword>
<evidence type="ECO:0000313" key="2">
    <source>
        <dbReference type="Proteomes" id="UP001057402"/>
    </source>
</evidence>
<reference evidence="2" key="1">
    <citation type="journal article" date="2023" name="Front. Plant Sci.">
        <title>Chromosomal-level genome assembly of Melastoma candidum provides insights into trichome evolution.</title>
        <authorList>
            <person name="Zhong Y."/>
            <person name="Wu W."/>
            <person name="Sun C."/>
            <person name="Zou P."/>
            <person name="Liu Y."/>
            <person name="Dai S."/>
            <person name="Zhou R."/>
        </authorList>
    </citation>
    <scope>NUCLEOTIDE SEQUENCE [LARGE SCALE GENOMIC DNA]</scope>
</reference>
<comment type="caution">
    <text evidence="1">The sequence shown here is derived from an EMBL/GenBank/DDBJ whole genome shotgun (WGS) entry which is preliminary data.</text>
</comment>